<gene>
    <name evidence="3" type="ORF">SAMN05216268_13714</name>
</gene>
<proteinExistence type="predicted"/>
<dbReference type="InterPro" id="IPR034660">
    <property type="entry name" value="DinB/YfiT-like"/>
</dbReference>
<dbReference type="Proteomes" id="UP000184388">
    <property type="component" value="Unassembled WGS sequence"/>
</dbReference>
<accession>A0A9X8N9A4</accession>
<comment type="caution">
    <text evidence="3">The sequence shown here is derived from an EMBL/GenBank/DDBJ whole genome shotgun (WGS) entry which is preliminary data.</text>
</comment>
<dbReference type="SUPFAM" id="SSF109854">
    <property type="entry name" value="DinB/YfiT-like putative metalloenzymes"/>
    <property type="match status" value="1"/>
</dbReference>
<evidence type="ECO:0000313" key="3">
    <source>
        <dbReference type="EMBL" id="SHN32774.1"/>
    </source>
</evidence>
<feature type="domain" description="DinB-like" evidence="2">
    <location>
        <begin position="36"/>
        <end position="195"/>
    </location>
</feature>
<dbReference type="InterPro" id="IPR024775">
    <property type="entry name" value="DinB-like"/>
</dbReference>
<sequence>MGVTSDHNAEPTAPARDRPAPDPRARTDWAHELGDQLDWHWRERLRPRLVGLTDEEYFWEPVPDCWTVRPRRSESERGGGQFTVDYAFPAPVPAPVTTIAWRLAHLTVHVLAKRTEMYFGGPSIDYDDYVYAGTAVAALDHIDRAYDNWSSGMRAATTAELGRLLGPSAGPFTDRPLATAVLHINREVMHHGAEIALLRDLYVHGYA</sequence>
<feature type="region of interest" description="Disordered" evidence="1">
    <location>
        <begin position="1"/>
        <end position="27"/>
    </location>
</feature>
<protein>
    <submittedName>
        <fullName evidence="3">DinB superfamily protein</fullName>
    </submittedName>
</protein>
<dbReference type="AlphaFoldDB" id="A0A9X8N9A4"/>
<dbReference type="RefSeq" id="WP_079182437.1">
    <property type="nucleotide sequence ID" value="NZ_FRBK01000037.1"/>
</dbReference>
<dbReference type="EMBL" id="FRBK01000037">
    <property type="protein sequence ID" value="SHN32774.1"/>
    <property type="molecule type" value="Genomic_DNA"/>
</dbReference>
<evidence type="ECO:0000256" key="1">
    <source>
        <dbReference type="SAM" id="MobiDB-lite"/>
    </source>
</evidence>
<dbReference type="Pfam" id="PF12867">
    <property type="entry name" value="DinB_2"/>
    <property type="match status" value="1"/>
</dbReference>
<feature type="compositionally biased region" description="Basic and acidic residues" evidence="1">
    <location>
        <begin position="15"/>
        <end position="27"/>
    </location>
</feature>
<name>A0A9X8N9A4_9ACTN</name>
<evidence type="ECO:0000313" key="4">
    <source>
        <dbReference type="Proteomes" id="UP000184388"/>
    </source>
</evidence>
<organism evidence="3 4">
    <name type="scientific">Streptomyces yunnanensis</name>
    <dbReference type="NCBI Taxonomy" id="156453"/>
    <lineage>
        <taxon>Bacteria</taxon>
        <taxon>Bacillati</taxon>
        <taxon>Actinomycetota</taxon>
        <taxon>Actinomycetes</taxon>
        <taxon>Kitasatosporales</taxon>
        <taxon>Streptomycetaceae</taxon>
        <taxon>Streptomyces</taxon>
    </lineage>
</organism>
<reference evidence="4" key="1">
    <citation type="submission" date="2016-11" db="EMBL/GenBank/DDBJ databases">
        <authorList>
            <person name="Jaros S."/>
            <person name="Januszkiewicz K."/>
            <person name="Wedrychowicz H."/>
        </authorList>
    </citation>
    <scope>NUCLEOTIDE SEQUENCE [LARGE SCALE GENOMIC DNA]</scope>
    <source>
        <strain evidence="4">CGMCC 4.3555</strain>
    </source>
</reference>
<evidence type="ECO:0000259" key="2">
    <source>
        <dbReference type="Pfam" id="PF12867"/>
    </source>
</evidence>